<organism evidence="5 7">
    <name type="scientific">Sphingosinicella microcystinivorans</name>
    <dbReference type="NCBI Taxonomy" id="335406"/>
    <lineage>
        <taxon>Bacteria</taxon>
        <taxon>Pseudomonadati</taxon>
        <taxon>Pseudomonadota</taxon>
        <taxon>Alphaproteobacteria</taxon>
        <taxon>Sphingomonadales</taxon>
        <taxon>Sphingosinicellaceae</taxon>
        <taxon>Sphingosinicella</taxon>
    </lineage>
</organism>
<dbReference type="Pfam" id="PF00202">
    <property type="entry name" value="Aminotran_3"/>
    <property type="match status" value="1"/>
</dbReference>
<comment type="cofactor">
    <cofactor evidence="1">
        <name>pyridoxal 5'-phosphate</name>
        <dbReference type="ChEBI" id="CHEBI:597326"/>
    </cofactor>
</comment>
<dbReference type="Proteomes" id="UP000275727">
    <property type="component" value="Chromosome"/>
</dbReference>
<dbReference type="KEGG" id="smic:SmB9_01230"/>
<dbReference type="GO" id="GO:0005829">
    <property type="term" value="C:cytosol"/>
    <property type="evidence" value="ECO:0007669"/>
    <property type="project" value="TreeGrafter"/>
</dbReference>
<dbReference type="NCBIfam" id="NF005685">
    <property type="entry name" value="PRK07483.1"/>
    <property type="match status" value="1"/>
</dbReference>
<evidence type="ECO:0000313" key="6">
    <source>
        <dbReference type="EMBL" id="RKS88711.1"/>
    </source>
</evidence>
<evidence type="ECO:0000256" key="1">
    <source>
        <dbReference type="ARBA" id="ARBA00001933"/>
    </source>
</evidence>
<dbReference type="Gene3D" id="3.90.1150.10">
    <property type="entry name" value="Aspartate Aminotransferase, domain 1"/>
    <property type="match status" value="1"/>
</dbReference>
<dbReference type="InterPro" id="IPR049704">
    <property type="entry name" value="Aminotrans_3_PPA_site"/>
</dbReference>
<dbReference type="InterPro" id="IPR015424">
    <property type="entry name" value="PyrdxlP-dep_Trfase"/>
</dbReference>
<keyword evidence="5" id="KW-0032">Aminotransferase</keyword>
<dbReference type="InterPro" id="IPR015421">
    <property type="entry name" value="PyrdxlP-dep_Trfase_major"/>
</dbReference>
<dbReference type="PIRSF" id="PIRSF000521">
    <property type="entry name" value="Transaminase_4ab_Lys_Orn"/>
    <property type="match status" value="1"/>
</dbReference>
<dbReference type="PANTHER" id="PTHR43094:SF1">
    <property type="entry name" value="AMINOTRANSFERASE CLASS-III"/>
    <property type="match status" value="1"/>
</dbReference>
<keyword evidence="5" id="KW-0808">Transferase</keyword>
<dbReference type="RefSeq" id="WP_121050281.1">
    <property type="nucleotide sequence ID" value="NZ_AP018711.1"/>
</dbReference>
<evidence type="ECO:0000313" key="8">
    <source>
        <dbReference type="Proteomes" id="UP000276029"/>
    </source>
</evidence>
<evidence type="ECO:0000256" key="2">
    <source>
        <dbReference type="ARBA" id="ARBA00008954"/>
    </source>
</evidence>
<proteinExistence type="inferred from homology"/>
<dbReference type="EMBL" id="RBWX01000008">
    <property type="protein sequence ID" value="RKS88711.1"/>
    <property type="molecule type" value="Genomic_DNA"/>
</dbReference>
<reference evidence="5 7" key="1">
    <citation type="submission" date="2018-06" db="EMBL/GenBank/DDBJ databases">
        <title>Complete Genome Sequence of the Microcystin-Degrading Bacterium Sphingosinicella microcystinivorans Strain B-9.</title>
        <authorList>
            <person name="Jin H."/>
            <person name="Nishizawa T."/>
            <person name="Guo Y."/>
            <person name="Nishizawa A."/>
            <person name="Park H."/>
            <person name="Kato H."/>
            <person name="Tsuji K."/>
            <person name="Harada K."/>
        </authorList>
    </citation>
    <scope>NUCLEOTIDE SEQUENCE [LARGE SCALE GENOMIC DNA]</scope>
    <source>
        <strain evidence="5 7">B9</strain>
    </source>
</reference>
<dbReference type="InterPro" id="IPR015422">
    <property type="entry name" value="PyrdxlP-dep_Trfase_small"/>
</dbReference>
<comment type="similarity">
    <text evidence="2 4">Belongs to the class-III pyridoxal-phosphate-dependent aminotransferase family.</text>
</comment>
<dbReference type="EMBL" id="AP018711">
    <property type="protein sequence ID" value="BBE32465.1"/>
    <property type="molecule type" value="Genomic_DNA"/>
</dbReference>
<dbReference type="CDD" id="cd00610">
    <property type="entry name" value="OAT_like"/>
    <property type="match status" value="1"/>
</dbReference>
<dbReference type="Proteomes" id="UP000276029">
    <property type="component" value="Unassembled WGS sequence"/>
</dbReference>
<dbReference type="GO" id="GO:0030170">
    <property type="term" value="F:pyridoxal phosphate binding"/>
    <property type="evidence" value="ECO:0007669"/>
    <property type="project" value="InterPro"/>
</dbReference>
<dbReference type="PANTHER" id="PTHR43094">
    <property type="entry name" value="AMINOTRANSFERASE"/>
    <property type="match status" value="1"/>
</dbReference>
<reference evidence="6 8" key="2">
    <citation type="submission" date="2018-10" db="EMBL/GenBank/DDBJ databases">
        <title>Genomic Encyclopedia of Type Strains, Phase IV (KMG-IV): sequencing the most valuable type-strain genomes for metagenomic binning, comparative biology and taxonomic classification.</title>
        <authorList>
            <person name="Goeker M."/>
        </authorList>
    </citation>
    <scope>NUCLEOTIDE SEQUENCE [LARGE SCALE GENOMIC DNA]</scope>
    <source>
        <strain evidence="6 8">DSM 19791</strain>
    </source>
</reference>
<name>A0AAD1D2N4_SPHMI</name>
<dbReference type="SUPFAM" id="SSF53383">
    <property type="entry name" value="PLP-dependent transferases"/>
    <property type="match status" value="1"/>
</dbReference>
<evidence type="ECO:0000256" key="4">
    <source>
        <dbReference type="RuleBase" id="RU003560"/>
    </source>
</evidence>
<dbReference type="Gene3D" id="3.40.640.10">
    <property type="entry name" value="Type I PLP-dependent aspartate aminotransferase-like (Major domain)"/>
    <property type="match status" value="1"/>
</dbReference>
<gene>
    <name evidence="6" type="ORF">DFR51_1916</name>
    <name evidence="5" type="ORF">SmB9_01230</name>
</gene>
<evidence type="ECO:0000256" key="3">
    <source>
        <dbReference type="ARBA" id="ARBA00022898"/>
    </source>
</evidence>
<keyword evidence="3 4" id="KW-0663">Pyridoxal phosphate</keyword>
<sequence>MTNVMRRLLGREYPVAVGGDGPYVIDAAGRRYLDAASGAGVSCLGHSATRVADAIAAQAHTMPYLYNAYFTTDAVERFAEALVAATPAGLDWVYPGSGGSESMDGALKLALQFHNENGEPGRTRFISRRQSYHGCTIGALGVSGNLIRRSLFEGFLPPHHFVSPCYAYREQGDGESEADYVRRLVNELEQAIIELGPENVAGFVAETVVGATAGCIPPVPGYFQAIQAVCQKYGVLLILDEILAGAGRCGTYLACEQDGIIPDIAVVAKGLGAGYQPLSAILVSDRIVATLAGGRGFFFHGHTYNGHATAAAAGLAVLQEITEQDLLANVRRQGELLREALTDKFNQHPHIGDVRGRGLLVGIELVADRESKQTFAPERMVWNAIQGTAMDNGLLCYPGFGTVDGTRGDHILLAPPFIITEAQVGEIVDKLASAIDRAIAGTA</sequence>
<dbReference type="InterPro" id="IPR005814">
    <property type="entry name" value="Aminotrans_3"/>
</dbReference>
<evidence type="ECO:0000313" key="5">
    <source>
        <dbReference type="EMBL" id="BBE32465.1"/>
    </source>
</evidence>
<dbReference type="AlphaFoldDB" id="A0AAD1D2N4"/>
<dbReference type="GO" id="GO:0008483">
    <property type="term" value="F:transaminase activity"/>
    <property type="evidence" value="ECO:0007669"/>
    <property type="project" value="UniProtKB-KW"/>
</dbReference>
<protein>
    <submittedName>
        <fullName evidence="6">Adenosylmethionine-8-amino-7-oxononanoate aminotransferase</fullName>
    </submittedName>
    <submittedName>
        <fullName evidence="5">Aspartate aminotransferase family protein</fullName>
    </submittedName>
</protein>
<dbReference type="PROSITE" id="PS00600">
    <property type="entry name" value="AA_TRANSFER_CLASS_3"/>
    <property type="match status" value="1"/>
</dbReference>
<keyword evidence="8" id="KW-1185">Reference proteome</keyword>
<accession>A0AAD1D2N4</accession>
<dbReference type="SMR" id="A0AAD1D2N4"/>
<evidence type="ECO:0000313" key="7">
    <source>
        <dbReference type="Proteomes" id="UP000275727"/>
    </source>
</evidence>